<dbReference type="InterPro" id="IPR036396">
    <property type="entry name" value="Cyt_P450_sf"/>
</dbReference>
<dbReference type="CDD" id="cd11029">
    <property type="entry name" value="CYP107-like"/>
    <property type="match status" value="1"/>
</dbReference>
<comment type="caution">
    <text evidence="8">The sequence shown here is derived from an EMBL/GenBank/DDBJ whole genome shotgun (WGS) entry which is preliminary data.</text>
</comment>
<reference evidence="9" key="1">
    <citation type="journal article" date="2019" name="Int. J. Syst. Evol. Microbiol.">
        <title>The Global Catalogue of Microorganisms (GCM) 10K type strain sequencing project: providing services to taxonomists for standard genome sequencing and annotation.</title>
        <authorList>
            <consortium name="The Broad Institute Genomics Platform"/>
            <consortium name="The Broad Institute Genome Sequencing Center for Infectious Disease"/>
            <person name="Wu L."/>
            <person name="Ma J."/>
        </authorList>
    </citation>
    <scope>NUCLEOTIDE SEQUENCE [LARGE SCALE GENOMIC DNA]</scope>
    <source>
        <strain evidence="9">JCM 14718</strain>
    </source>
</reference>
<evidence type="ECO:0000313" key="9">
    <source>
        <dbReference type="Proteomes" id="UP001500618"/>
    </source>
</evidence>
<keyword evidence="2 7" id="KW-0349">Heme</keyword>
<keyword evidence="4 7" id="KW-0560">Oxidoreductase</keyword>
<dbReference type="PANTHER" id="PTHR46696">
    <property type="entry name" value="P450, PUTATIVE (EUROFUNG)-RELATED"/>
    <property type="match status" value="1"/>
</dbReference>
<dbReference type="InterPro" id="IPR001128">
    <property type="entry name" value="Cyt_P450"/>
</dbReference>
<proteinExistence type="inferred from homology"/>
<accession>A0ABP4TKE1</accession>
<evidence type="ECO:0000256" key="5">
    <source>
        <dbReference type="ARBA" id="ARBA00023004"/>
    </source>
</evidence>
<keyword evidence="9" id="KW-1185">Reference proteome</keyword>
<evidence type="ECO:0000256" key="7">
    <source>
        <dbReference type="RuleBase" id="RU000461"/>
    </source>
</evidence>
<dbReference type="RefSeq" id="WP_344312123.1">
    <property type="nucleotide sequence ID" value="NZ_BAAANY010000016.1"/>
</dbReference>
<comment type="similarity">
    <text evidence="1 7">Belongs to the cytochrome P450 family.</text>
</comment>
<dbReference type="PANTHER" id="PTHR46696:SF1">
    <property type="entry name" value="CYTOCHROME P450 YJIB-RELATED"/>
    <property type="match status" value="1"/>
</dbReference>
<evidence type="ECO:0000256" key="2">
    <source>
        <dbReference type="ARBA" id="ARBA00022617"/>
    </source>
</evidence>
<dbReference type="Pfam" id="PF00067">
    <property type="entry name" value="p450"/>
    <property type="match status" value="1"/>
</dbReference>
<dbReference type="PROSITE" id="PS00086">
    <property type="entry name" value="CYTOCHROME_P450"/>
    <property type="match status" value="1"/>
</dbReference>
<dbReference type="SUPFAM" id="SSF48264">
    <property type="entry name" value="Cytochrome P450"/>
    <property type="match status" value="1"/>
</dbReference>
<evidence type="ECO:0000256" key="4">
    <source>
        <dbReference type="ARBA" id="ARBA00023002"/>
    </source>
</evidence>
<gene>
    <name evidence="8" type="ORF">GCM10009765_43150</name>
</gene>
<evidence type="ECO:0000256" key="1">
    <source>
        <dbReference type="ARBA" id="ARBA00010617"/>
    </source>
</evidence>
<keyword evidence="6 7" id="KW-0503">Monooxygenase</keyword>
<evidence type="ECO:0000313" key="8">
    <source>
        <dbReference type="EMBL" id="GAA1689105.1"/>
    </source>
</evidence>
<dbReference type="Proteomes" id="UP001500618">
    <property type="component" value="Unassembled WGS sequence"/>
</dbReference>
<evidence type="ECO:0000256" key="6">
    <source>
        <dbReference type="ARBA" id="ARBA00023033"/>
    </source>
</evidence>
<name>A0ABP4TKE1_9ACTN</name>
<keyword evidence="3 7" id="KW-0479">Metal-binding</keyword>
<organism evidence="8 9">
    <name type="scientific">Fodinicola feengrottensis</name>
    <dbReference type="NCBI Taxonomy" id="435914"/>
    <lineage>
        <taxon>Bacteria</taxon>
        <taxon>Bacillati</taxon>
        <taxon>Actinomycetota</taxon>
        <taxon>Actinomycetes</taxon>
        <taxon>Mycobacteriales</taxon>
        <taxon>Fodinicola</taxon>
    </lineage>
</organism>
<dbReference type="PRINTS" id="PR00359">
    <property type="entry name" value="BP450"/>
</dbReference>
<dbReference type="EMBL" id="BAAANY010000016">
    <property type="protein sequence ID" value="GAA1689105.1"/>
    <property type="molecule type" value="Genomic_DNA"/>
</dbReference>
<protein>
    <submittedName>
        <fullName evidence="8">Cytochrome P450</fullName>
    </submittedName>
</protein>
<keyword evidence="5 7" id="KW-0408">Iron</keyword>
<dbReference type="InterPro" id="IPR017972">
    <property type="entry name" value="Cyt_P450_CS"/>
</dbReference>
<dbReference type="Gene3D" id="1.10.630.10">
    <property type="entry name" value="Cytochrome P450"/>
    <property type="match status" value="1"/>
</dbReference>
<evidence type="ECO:0000256" key="3">
    <source>
        <dbReference type="ARBA" id="ARBA00022723"/>
    </source>
</evidence>
<sequence>MNIDPVFGADRYARYANLRADAPVERIKTPPGTPGPAELWLVSRHDDVVAALHDARLHLEQPPQYQFGIRTLLNTDPPDHTRLRRVVSGLFTRKRIQSLRIAVQAIADDLIDHLPAGETIDFIERFAVPLPITVICQMLGIPADDWRLFREWTPKIFNTDEESVTTRPAAVAQLIQYMGGLVRTKRDHPADDVTTTVIQNGKDVLSEQELLSTLMLLLIAGHETTVNLLGNGLLALIQHPDQLELLRSDPARTPDAVEELLRYDSPVSHATIRYASEDLTIAGVRIAAGEGLLLALGSANHDPALVSEADDLNVQRNGNQHLAFGQGLHYCLGAPLARLEGQLAFDTLLRRSSEISLAVEPKELQWRISPLMRGLHALPIQLSSIAPAELAATA</sequence>
<dbReference type="InterPro" id="IPR002397">
    <property type="entry name" value="Cyt_P450_B"/>
</dbReference>